<evidence type="ECO:0000313" key="3">
    <source>
        <dbReference type="EMBL" id="MRG89872.1"/>
    </source>
</evidence>
<dbReference type="EMBL" id="WJND01000011">
    <property type="protein sequence ID" value="MRG89872.1"/>
    <property type="molecule type" value="Genomic_DNA"/>
</dbReference>
<evidence type="ECO:0000256" key="1">
    <source>
        <dbReference type="ARBA" id="ARBA00022729"/>
    </source>
</evidence>
<accession>A0A7X2G1D1</accession>
<keyword evidence="1" id="KW-0732">Signal</keyword>
<sequence>MKKKHFKMFKKGKIWCYMGIVVLSTTLGLITSSRSIQADTSSTENTVNVGQQGAVNDAATTTLRTTDRDNVQVVQDTKDNIKQAANNNSAFVDISSVDPQASTSATQEGWQNENGNTYYYQDGTKLVGQQLLNGKNYYFNDQGVVQKNYFLTKDNHTYYYQNDGTRLDNGFYNNWGHTYYFGNDGTRLDNGFYNNWGHTYYFGNDGARLDNGFYNNWGHTYYFGNDGARWDNHFYNNWGHTYYFGNDGARLDNGFYNNWGHTYYFGNDGARWDNRFYNNWGHTYYFGNDGARWDNRFMNNWGHMYYFGNDGALVTNQFVQHGGQTYYALSNGVLNAPRYFSQFTPIYAPEGCAVASLAMLLSIKNEYFNLADAYNNLPQYGGVYNTGAFRGIISPEALTNYAHKWDSNVRNITGSSLEDISRLVWAGHPVLYYGMSSFERAGQRNHAKVIVGENNGYFHIYDPCYWNQGQRAHTAGGNAYDWGADSWQSWGAIASEYIGKAITIY</sequence>
<feature type="domain" description="Peptidase C39-like" evidence="2">
    <location>
        <begin position="339"/>
        <end position="463"/>
    </location>
</feature>
<reference evidence="3 4" key="1">
    <citation type="submission" date="2019-11" db="EMBL/GenBank/DDBJ databases">
        <title>Draft genome sequence of 12 host-associated Lactobacillus reuteri rodent strains.</title>
        <authorList>
            <person name="Zhang S."/>
            <person name="Ozcam M."/>
            <person name="Van Pijkeren J.P."/>
        </authorList>
    </citation>
    <scope>NUCLEOTIDE SEQUENCE [LARGE SCALE GENOMIC DNA]</scope>
    <source>
        <strain evidence="3 4">N4I</strain>
    </source>
</reference>
<evidence type="ECO:0000259" key="2">
    <source>
        <dbReference type="Pfam" id="PF13529"/>
    </source>
</evidence>
<organism evidence="3 4">
    <name type="scientific">Limosilactobacillus reuteri</name>
    <name type="common">Lactobacillus reuteri</name>
    <dbReference type="NCBI Taxonomy" id="1598"/>
    <lineage>
        <taxon>Bacteria</taxon>
        <taxon>Bacillati</taxon>
        <taxon>Bacillota</taxon>
        <taxon>Bacilli</taxon>
        <taxon>Lactobacillales</taxon>
        <taxon>Lactobacillaceae</taxon>
        <taxon>Limosilactobacillus</taxon>
    </lineage>
</organism>
<dbReference type="Gene3D" id="3.90.70.10">
    <property type="entry name" value="Cysteine proteinases"/>
    <property type="match status" value="1"/>
</dbReference>
<dbReference type="Gene3D" id="2.10.270.10">
    <property type="entry name" value="Cholin Binding"/>
    <property type="match status" value="3"/>
</dbReference>
<dbReference type="InterPro" id="IPR022263">
    <property type="entry name" value="KxYKxGKxW"/>
</dbReference>
<dbReference type="RefSeq" id="WP_153704173.1">
    <property type="nucleotide sequence ID" value="NZ_WJND01000011.1"/>
</dbReference>
<dbReference type="AlphaFoldDB" id="A0A7X2G1D1"/>
<dbReference type="Pfam" id="PF19258">
    <property type="entry name" value="KxYKxGKxW_sig"/>
    <property type="match status" value="1"/>
</dbReference>
<dbReference type="SUPFAM" id="SSF69360">
    <property type="entry name" value="Cell wall binding repeat"/>
    <property type="match status" value="1"/>
</dbReference>
<dbReference type="Pfam" id="PF13529">
    <property type="entry name" value="Peptidase_C39_2"/>
    <property type="match status" value="1"/>
</dbReference>
<comment type="caution">
    <text evidence="3">The sequence shown here is derived from an EMBL/GenBank/DDBJ whole genome shotgun (WGS) entry which is preliminary data.</text>
</comment>
<dbReference type="InterPro" id="IPR039564">
    <property type="entry name" value="Peptidase_C39-like"/>
</dbReference>
<proteinExistence type="predicted"/>
<protein>
    <recommendedName>
        <fullName evidence="2">Peptidase C39-like domain-containing protein</fullName>
    </recommendedName>
</protein>
<name>A0A7X2G1D1_LIMRT</name>
<dbReference type="Proteomes" id="UP000460207">
    <property type="component" value="Unassembled WGS sequence"/>
</dbReference>
<dbReference type="NCBIfam" id="TIGR03715">
    <property type="entry name" value="KxYKxGKxW"/>
    <property type="match status" value="1"/>
</dbReference>
<gene>
    <name evidence="3" type="ORF">GIX76_07735</name>
</gene>
<evidence type="ECO:0000313" key="4">
    <source>
        <dbReference type="Proteomes" id="UP000460207"/>
    </source>
</evidence>